<dbReference type="InterPro" id="IPR034085">
    <property type="entry name" value="TOG"/>
</dbReference>
<dbReference type="Pfam" id="PF12348">
    <property type="entry name" value="CLASP_N"/>
    <property type="match status" value="1"/>
</dbReference>
<sequence>MLCENNHIVKKTDNLWGLKEEPEKSYWRTFPSCCTFLFRNRKVVDVTPPQSNTPVVAVALLPNDVTTKSPSPQHTPDRSIISQRAVLVRQPFSSGSDSPEFYTPPAEPHLATNFKQPEEEIVLQSPRQSESFVEVDTPRYHNENFTVIDDSPPDVLDQNKPFTRVESGNSEADFVRPNGQEKIVKETLLQRQDTVQSEDSFQAQDEFESEEVFHATVILNKTEYERESRLERDDTFDRQEEFDEEVQIYQKETPVTNSLDDLDVYDSPRNFIENRTLSKSEVNLQKVPEISRKSVSSAPALNDILHHMRYDTFDDSLLDSTATSIPGSVIEFLPEREIEPQQQIPTITKSVPKTPRSNSLSKPLSRRNSIRTLIKKETTPFPDTLRAFPKPKEGLHETLTLLEHNDWEMTMKGLQGIVRLTRHHPDVTEANMHNVCVSLGKHIKNLRSQVARAACLAASELFSNHKRALEMELEELAVPLLHRTADTNKFLRSDANAALDKMCLNMPPPRVVSVVATKGGGHQNAIVRCAAARLLCSLTSRLGSEKIFQLPKDTRDKILFSGANMLLEGNLETRKHAKMMFGNLSGHCQFNRAMMEAVPVCTMRHIQKTLKSLQ</sequence>
<dbReference type="AlphaFoldDB" id="A0A8K0G6N6"/>
<dbReference type="InterPro" id="IPR011989">
    <property type="entry name" value="ARM-like"/>
</dbReference>
<feature type="domain" description="TOG" evidence="1">
    <location>
        <begin position="375"/>
        <end position="612"/>
    </location>
</feature>
<dbReference type="OrthoDB" id="63891at2759"/>
<proteinExistence type="predicted"/>
<dbReference type="Proteomes" id="UP000801492">
    <property type="component" value="Unassembled WGS sequence"/>
</dbReference>
<dbReference type="SUPFAM" id="SSF48371">
    <property type="entry name" value="ARM repeat"/>
    <property type="match status" value="1"/>
</dbReference>
<dbReference type="SMART" id="SM01349">
    <property type="entry name" value="TOG"/>
    <property type="match status" value="1"/>
</dbReference>
<gene>
    <name evidence="2" type="ORF">ILUMI_12548</name>
</gene>
<dbReference type="EMBL" id="VTPC01007807">
    <property type="protein sequence ID" value="KAF2893625.1"/>
    <property type="molecule type" value="Genomic_DNA"/>
</dbReference>
<protein>
    <recommendedName>
        <fullName evidence="1">TOG domain-containing protein</fullName>
    </recommendedName>
</protein>
<evidence type="ECO:0000313" key="2">
    <source>
        <dbReference type="EMBL" id="KAF2893625.1"/>
    </source>
</evidence>
<dbReference type="Gene3D" id="1.25.10.10">
    <property type="entry name" value="Leucine-rich Repeat Variant"/>
    <property type="match status" value="1"/>
</dbReference>
<dbReference type="GO" id="GO:0008017">
    <property type="term" value="F:microtubule binding"/>
    <property type="evidence" value="ECO:0007669"/>
    <property type="project" value="TreeGrafter"/>
</dbReference>
<dbReference type="InterPro" id="IPR016024">
    <property type="entry name" value="ARM-type_fold"/>
</dbReference>
<dbReference type="PANTHER" id="PTHR21567">
    <property type="entry name" value="CLASP"/>
    <property type="match status" value="1"/>
</dbReference>
<comment type="caution">
    <text evidence="2">The sequence shown here is derived from an EMBL/GenBank/DDBJ whole genome shotgun (WGS) entry which is preliminary data.</text>
</comment>
<dbReference type="PANTHER" id="PTHR21567:SF87">
    <property type="entry name" value="CRESCERIN-LIKE PROTEIN CHE-12"/>
    <property type="match status" value="1"/>
</dbReference>
<dbReference type="GO" id="GO:0005881">
    <property type="term" value="C:cytoplasmic microtubule"/>
    <property type="evidence" value="ECO:0007669"/>
    <property type="project" value="TreeGrafter"/>
</dbReference>
<dbReference type="GO" id="GO:0000226">
    <property type="term" value="P:microtubule cytoskeleton organization"/>
    <property type="evidence" value="ECO:0007669"/>
    <property type="project" value="UniProtKB-ARBA"/>
</dbReference>
<reference evidence="2" key="1">
    <citation type="submission" date="2019-08" db="EMBL/GenBank/DDBJ databases">
        <title>The genome of the North American firefly Photinus pyralis.</title>
        <authorList>
            <consortium name="Photinus pyralis genome working group"/>
            <person name="Fallon T.R."/>
            <person name="Sander Lower S.E."/>
            <person name="Weng J.-K."/>
        </authorList>
    </citation>
    <scope>NUCLEOTIDE SEQUENCE</scope>
    <source>
        <strain evidence="2">TRF0915ILg1</strain>
        <tissue evidence="2">Whole body</tissue>
    </source>
</reference>
<evidence type="ECO:0000313" key="3">
    <source>
        <dbReference type="Proteomes" id="UP000801492"/>
    </source>
</evidence>
<dbReference type="GO" id="GO:0005929">
    <property type="term" value="C:cilium"/>
    <property type="evidence" value="ECO:0007669"/>
    <property type="project" value="TreeGrafter"/>
</dbReference>
<organism evidence="2 3">
    <name type="scientific">Ignelater luminosus</name>
    <name type="common">Cucubano</name>
    <name type="synonym">Pyrophorus luminosus</name>
    <dbReference type="NCBI Taxonomy" id="2038154"/>
    <lineage>
        <taxon>Eukaryota</taxon>
        <taxon>Metazoa</taxon>
        <taxon>Ecdysozoa</taxon>
        <taxon>Arthropoda</taxon>
        <taxon>Hexapoda</taxon>
        <taxon>Insecta</taxon>
        <taxon>Pterygota</taxon>
        <taxon>Neoptera</taxon>
        <taxon>Endopterygota</taxon>
        <taxon>Coleoptera</taxon>
        <taxon>Polyphaga</taxon>
        <taxon>Elateriformia</taxon>
        <taxon>Elateroidea</taxon>
        <taxon>Elateridae</taxon>
        <taxon>Agrypninae</taxon>
        <taxon>Pyrophorini</taxon>
        <taxon>Ignelater</taxon>
    </lineage>
</organism>
<name>A0A8K0G6N6_IGNLU</name>
<accession>A0A8K0G6N6</accession>
<keyword evidence="3" id="KW-1185">Reference proteome</keyword>
<dbReference type="InterPro" id="IPR024395">
    <property type="entry name" value="CLASP_N_dom"/>
</dbReference>
<evidence type="ECO:0000259" key="1">
    <source>
        <dbReference type="SMART" id="SM01349"/>
    </source>
</evidence>